<feature type="transmembrane region" description="Helical" evidence="1">
    <location>
        <begin position="58"/>
        <end position="81"/>
    </location>
</feature>
<dbReference type="Proteomes" id="UP000537161">
    <property type="component" value="Unassembled WGS sequence"/>
</dbReference>
<evidence type="ECO:0000259" key="2">
    <source>
        <dbReference type="Pfam" id="PF06580"/>
    </source>
</evidence>
<dbReference type="GO" id="GO:0000155">
    <property type="term" value="F:phosphorelay sensor kinase activity"/>
    <property type="evidence" value="ECO:0007669"/>
    <property type="project" value="InterPro"/>
</dbReference>
<dbReference type="AlphaFoldDB" id="A0A7W9B4Z8"/>
<sequence length="422" mass="46054">METPRSRSGAVPGTLPATAYYGLAVARRQAGLSVAGERAKRGSMKFRWNRERSPELRLAFQLSMILWLASSTVVTLGAIFVGQMHTLSAYLIVPITVCTAAAITTLLYGPVRLLQNRRAIIAVPAIIVTIALAASLQTVADYGTQALFVPIFPDHVMPDTNPKLLLITWTIYFALYTCNAALLWLSFVAHLSKTREIALTQTKLDLAIAEARSAQAELKMLRLQLDPHFMVNSLSAISTLAITHDERAAAEMADSLADFLRFSLEQSDGAEQPLTDEIALARAYLGVEQIRFGDRLRVEIDCPDDLGKALIPNFILQPLVENAMKHGFNSAVGGMRLRIAARAVDGNLVLTVDDHARERRAVPAAPGLGIGLANTRERLETMYGSGAALITTPLTDGFRSEIRLPVKFALHDTRETRVAELA</sequence>
<dbReference type="SUPFAM" id="SSF55874">
    <property type="entry name" value="ATPase domain of HSP90 chaperone/DNA topoisomerase II/histidine kinase"/>
    <property type="match status" value="1"/>
</dbReference>
<dbReference type="RefSeq" id="WP_184097272.1">
    <property type="nucleotide sequence ID" value="NZ_JACIJH010000004.1"/>
</dbReference>
<dbReference type="InterPro" id="IPR036890">
    <property type="entry name" value="HATPase_C_sf"/>
</dbReference>
<evidence type="ECO:0000313" key="4">
    <source>
        <dbReference type="Proteomes" id="UP000537161"/>
    </source>
</evidence>
<feature type="transmembrane region" description="Helical" evidence="1">
    <location>
        <begin position="87"/>
        <end position="108"/>
    </location>
</feature>
<dbReference type="InterPro" id="IPR050640">
    <property type="entry name" value="Bact_2-comp_sensor_kinase"/>
</dbReference>
<dbReference type="PANTHER" id="PTHR34220">
    <property type="entry name" value="SENSOR HISTIDINE KINASE YPDA"/>
    <property type="match status" value="1"/>
</dbReference>
<name>A0A7W9B4Z8_9SPHN</name>
<reference evidence="3 4" key="1">
    <citation type="submission" date="2020-08" db="EMBL/GenBank/DDBJ databases">
        <title>Genomic Encyclopedia of Type Strains, Phase IV (KMG-IV): sequencing the most valuable type-strain genomes for metagenomic binning, comparative biology and taxonomic classification.</title>
        <authorList>
            <person name="Goeker M."/>
        </authorList>
    </citation>
    <scope>NUCLEOTIDE SEQUENCE [LARGE SCALE GENOMIC DNA]</scope>
    <source>
        <strain evidence="3 4">DSM 27163</strain>
    </source>
</reference>
<feature type="transmembrane region" description="Helical" evidence="1">
    <location>
        <begin position="164"/>
        <end position="185"/>
    </location>
</feature>
<feature type="domain" description="Signal transduction histidine kinase internal region" evidence="2">
    <location>
        <begin position="216"/>
        <end position="296"/>
    </location>
</feature>
<evidence type="ECO:0000313" key="3">
    <source>
        <dbReference type="EMBL" id="MBB5706400.1"/>
    </source>
</evidence>
<keyword evidence="1" id="KW-1133">Transmembrane helix</keyword>
<feature type="transmembrane region" description="Helical" evidence="1">
    <location>
        <begin position="120"/>
        <end position="140"/>
    </location>
</feature>
<keyword evidence="1" id="KW-0812">Transmembrane</keyword>
<organism evidence="3 4">
    <name type="scientific">Sphingopyxis panaciterrulae</name>
    <dbReference type="NCBI Taxonomy" id="462372"/>
    <lineage>
        <taxon>Bacteria</taxon>
        <taxon>Pseudomonadati</taxon>
        <taxon>Pseudomonadota</taxon>
        <taxon>Alphaproteobacteria</taxon>
        <taxon>Sphingomonadales</taxon>
        <taxon>Sphingomonadaceae</taxon>
        <taxon>Sphingopyxis</taxon>
    </lineage>
</organism>
<dbReference type="EMBL" id="JACIJH010000004">
    <property type="protein sequence ID" value="MBB5706400.1"/>
    <property type="molecule type" value="Genomic_DNA"/>
</dbReference>
<dbReference type="GO" id="GO:0016020">
    <property type="term" value="C:membrane"/>
    <property type="evidence" value="ECO:0007669"/>
    <property type="project" value="InterPro"/>
</dbReference>
<keyword evidence="1" id="KW-0472">Membrane</keyword>
<comment type="caution">
    <text evidence="3">The sequence shown here is derived from an EMBL/GenBank/DDBJ whole genome shotgun (WGS) entry which is preliminary data.</text>
</comment>
<dbReference type="Pfam" id="PF06580">
    <property type="entry name" value="His_kinase"/>
    <property type="match status" value="1"/>
</dbReference>
<dbReference type="PANTHER" id="PTHR34220:SF7">
    <property type="entry name" value="SENSOR HISTIDINE KINASE YPDA"/>
    <property type="match status" value="1"/>
</dbReference>
<evidence type="ECO:0000256" key="1">
    <source>
        <dbReference type="SAM" id="Phobius"/>
    </source>
</evidence>
<dbReference type="Gene3D" id="3.30.565.10">
    <property type="entry name" value="Histidine kinase-like ATPase, C-terminal domain"/>
    <property type="match status" value="1"/>
</dbReference>
<accession>A0A7W9B4Z8</accession>
<proteinExistence type="predicted"/>
<dbReference type="InterPro" id="IPR010559">
    <property type="entry name" value="Sig_transdc_His_kin_internal"/>
</dbReference>
<keyword evidence="4" id="KW-1185">Reference proteome</keyword>
<gene>
    <name evidence="3" type="ORF">FHR21_001752</name>
</gene>
<protein>
    <recommendedName>
        <fullName evidence="2">Signal transduction histidine kinase internal region domain-containing protein</fullName>
    </recommendedName>
</protein>